<evidence type="ECO:0000259" key="12">
    <source>
        <dbReference type="PROSITE" id="PS50850"/>
    </source>
</evidence>
<dbReference type="AlphaFoldDB" id="A0AAD8HBK3"/>
<dbReference type="GO" id="GO:0015293">
    <property type="term" value="F:symporter activity"/>
    <property type="evidence" value="ECO:0007669"/>
    <property type="project" value="UniProtKB-KW"/>
</dbReference>
<evidence type="ECO:0000313" key="14">
    <source>
        <dbReference type="Proteomes" id="UP001237642"/>
    </source>
</evidence>
<dbReference type="InterPro" id="IPR036259">
    <property type="entry name" value="MFS_trans_sf"/>
</dbReference>
<feature type="transmembrane region" description="Helical" evidence="11">
    <location>
        <begin position="384"/>
        <end position="405"/>
    </location>
</feature>
<dbReference type="FunFam" id="1.20.1250.20:FF:000002">
    <property type="entry name" value="Sugar transport protein 13"/>
    <property type="match status" value="1"/>
</dbReference>
<proteinExistence type="inferred from homology"/>
<reference evidence="13" key="1">
    <citation type="submission" date="2023-02" db="EMBL/GenBank/DDBJ databases">
        <title>Genome of toxic invasive species Heracleum sosnowskyi carries increased number of genes despite the absence of recent whole-genome duplications.</title>
        <authorList>
            <person name="Schelkunov M."/>
            <person name="Shtratnikova V."/>
            <person name="Makarenko M."/>
            <person name="Klepikova A."/>
            <person name="Omelchenko D."/>
            <person name="Novikova G."/>
            <person name="Obukhova E."/>
            <person name="Bogdanov V."/>
            <person name="Penin A."/>
            <person name="Logacheva M."/>
        </authorList>
    </citation>
    <scope>NUCLEOTIDE SEQUENCE</scope>
    <source>
        <strain evidence="13">Hsosn_3</strain>
        <tissue evidence="13">Leaf</tissue>
    </source>
</reference>
<dbReference type="Pfam" id="PF00083">
    <property type="entry name" value="Sugar_tr"/>
    <property type="match status" value="1"/>
</dbReference>
<feature type="transmembrane region" description="Helical" evidence="11">
    <location>
        <begin position="452"/>
        <end position="473"/>
    </location>
</feature>
<evidence type="ECO:0000256" key="9">
    <source>
        <dbReference type="ARBA" id="ARBA00044504"/>
    </source>
</evidence>
<dbReference type="NCBIfam" id="TIGR00879">
    <property type="entry name" value="SP"/>
    <property type="match status" value="1"/>
</dbReference>
<sequence>MAGGGAIGPENGKKYPGGMTCNVFWTCVIAGTGGLIFGYDLGISGGVTSMPIFLEKFFPTVYQKEEGIRSTNQYCKFNSQILTLFTSSLYLAALVACLFASWTTRKWGRKKSMLLGGFLFLAGAIINAVAQNIVMLIVGRVLLGFGIGFANQSTPIYLSETAPYKWRGALNMIFQMAITIGILVADVANYFFAKLEWGWRLSLGCAAVPALIFIIGSWSLPDTPNSLIERGNHEEAKNRLQKFRGKHVDIEEEFNDLVLACEEAKKIKNPWINIFRRKYRPQLTFAVLLPAFQQLTGMNVYMFYAPVLFRTIGFGMSASLMSALITGGVNAASTVVSIATVDKFGRRFLFLEGGIQMIICQIIVSVAIGARFGTSGNPGELPRWYAILVVSAICVYVAGYAWSWGPLCWLVPSEIFPLEIRSAAQSINVSVNMIFTFVIAQIFMYALCHLKFGLFIVFAFFVMVMSIFIYKLFPETKGIPIEEMSEIWKKHPYWKKIVTSEDSRKNDCEYGKDSINGKGSTNGKDSPKISIDGIDFLDDNNSLKDKDCELEIGKVKDLDHEKDLC</sequence>
<dbReference type="GO" id="GO:0015145">
    <property type="term" value="F:monosaccharide transmembrane transporter activity"/>
    <property type="evidence" value="ECO:0007669"/>
    <property type="project" value="InterPro"/>
</dbReference>
<evidence type="ECO:0000256" key="6">
    <source>
        <dbReference type="ARBA" id="ARBA00022847"/>
    </source>
</evidence>
<evidence type="ECO:0000256" key="3">
    <source>
        <dbReference type="ARBA" id="ARBA00022448"/>
    </source>
</evidence>
<keyword evidence="6" id="KW-0769">Symport</keyword>
<evidence type="ECO:0000256" key="11">
    <source>
        <dbReference type="SAM" id="Phobius"/>
    </source>
</evidence>
<feature type="transmembrane region" description="Helical" evidence="11">
    <location>
        <begin position="136"/>
        <end position="158"/>
    </location>
</feature>
<feature type="transmembrane region" description="Helical" evidence="11">
    <location>
        <begin position="283"/>
        <end position="304"/>
    </location>
</feature>
<evidence type="ECO:0000313" key="13">
    <source>
        <dbReference type="EMBL" id="KAK1363055.1"/>
    </source>
</evidence>
<evidence type="ECO:0000256" key="2">
    <source>
        <dbReference type="ARBA" id="ARBA00010992"/>
    </source>
</evidence>
<feature type="transmembrane region" description="Helical" evidence="11">
    <location>
        <begin position="426"/>
        <end position="446"/>
    </location>
</feature>
<keyword evidence="5 11" id="KW-0812">Transmembrane</keyword>
<accession>A0AAD8HBK3</accession>
<dbReference type="Proteomes" id="UP001237642">
    <property type="component" value="Unassembled WGS sequence"/>
</dbReference>
<keyword evidence="7 11" id="KW-1133">Transmembrane helix</keyword>
<dbReference type="PROSITE" id="PS00217">
    <property type="entry name" value="SUGAR_TRANSPORT_2"/>
    <property type="match status" value="1"/>
</dbReference>
<dbReference type="PROSITE" id="PS00216">
    <property type="entry name" value="SUGAR_TRANSPORT_1"/>
    <property type="match status" value="1"/>
</dbReference>
<feature type="transmembrane region" description="Helical" evidence="11">
    <location>
        <begin position="348"/>
        <end position="372"/>
    </location>
</feature>
<keyword evidence="3 10" id="KW-0813">Transport</keyword>
<dbReference type="InterPro" id="IPR005829">
    <property type="entry name" value="Sugar_transporter_CS"/>
</dbReference>
<keyword evidence="14" id="KW-1185">Reference proteome</keyword>
<dbReference type="InterPro" id="IPR020846">
    <property type="entry name" value="MFS_dom"/>
</dbReference>
<dbReference type="PROSITE" id="PS50850">
    <property type="entry name" value="MFS"/>
    <property type="match status" value="1"/>
</dbReference>
<organism evidence="13 14">
    <name type="scientific">Heracleum sosnowskyi</name>
    <dbReference type="NCBI Taxonomy" id="360622"/>
    <lineage>
        <taxon>Eukaryota</taxon>
        <taxon>Viridiplantae</taxon>
        <taxon>Streptophyta</taxon>
        <taxon>Embryophyta</taxon>
        <taxon>Tracheophyta</taxon>
        <taxon>Spermatophyta</taxon>
        <taxon>Magnoliopsida</taxon>
        <taxon>eudicotyledons</taxon>
        <taxon>Gunneridae</taxon>
        <taxon>Pentapetalae</taxon>
        <taxon>asterids</taxon>
        <taxon>campanulids</taxon>
        <taxon>Apiales</taxon>
        <taxon>Apiaceae</taxon>
        <taxon>Apioideae</taxon>
        <taxon>apioid superclade</taxon>
        <taxon>Tordylieae</taxon>
        <taxon>Tordyliinae</taxon>
        <taxon>Heracleum</taxon>
    </lineage>
</organism>
<feature type="domain" description="Major facilitator superfamily (MFS) profile" evidence="12">
    <location>
        <begin position="26"/>
        <end position="477"/>
    </location>
</feature>
<dbReference type="GO" id="GO:0016020">
    <property type="term" value="C:membrane"/>
    <property type="evidence" value="ECO:0007669"/>
    <property type="project" value="UniProtKB-SubCell"/>
</dbReference>
<dbReference type="InterPro" id="IPR005828">
    <property type="entry name" value="MFS_sugar_transport-like"/>
</dbReference>
<reference evidence="13" key="2">
    <citation type="submission" date="2023-05" db="EMBL/GenBank/DDBJ databases">
        <authorList>
            <person name="Schelkunov M.I."/>
        </authorList>
    </citation>
    <scope>NUCLEOTIDE SEQUENCE</scope>
    <source>
        <strain evidence="13">Hsosn_3</strain>
        <tissue evidence="13">Leaf</tissue>
    </source>
</reference>
<feature type="transmembrane region" description="Helical" evidence="11">
    <location>
        <begin position="112"/>
        <end position="130"/>
    </location>
</feature>
<dbReference type="InterPro" id="IPR045262">
    <property type="entry name" value="STP/PLT_plant"/>
</dbReference>
<gene>
    <name evidence="13" type="ORF">POM88_038616</name>
</gene>
<keyword evidence="8 11" id="KW-0472">Membrane</keyword>
<evidence type="ECO:0000256" key="1">
    <source>
        <dbReference type="ARBA" id="ARBA00004141"/>
    </source>
</evidence>
<protein>
    <submittedName>
        <fullName evidence="13">Hexose transporter 1</fullName>
    </submittedName>
</protein>
<feature type="transmembrane region" description="Helical" evidence="11">
    <location>
        <begin position="170"/>
        <end position="193"/>
    </location>
</feature>
<dbReference type="EMBL" id="JAUIZM010000009">
    <property type="protein sequence ID" value="KAK1363055.1"/>
    <property type="molecule type" value="Genomic_DNA"/>
</dbReference>
<dbReference type="InterPro" id="IPR044778">
    <property type="entry name" value="MFS_STP/MST-like_plant"/>
</dbReference>
<dbReference type="PANTHER" id="PTHR23500:SF477">
    <property type="entry name" value="MAJOR FACILITATOR SUPERFAMILY (MFS) PROFILE DOMAIN-CONTAINING PROTEIN"/>
    <property type="match status" value="1"/>
</dbReference>
<comment type="caution">
    <text evidence="13">The sequence shown here is derived from an EMBL/GenBank/DDBJ whole genome shotgun (WGS) entry which is preliminary data.</text>
</comment>
<dbReference type="SUPFAM" id="SSF103473">
    <property type="entry name" value="MFS general substrate transporter"/>
    <property type="match status" value="1"/>
</dbReference>
<comment type="similarity">
    <text evidence="2 10">Belongs to the major facilitator superfamily. Sugar transporter (TC 2.A.1.1) family.</text>
</comment>
<dbReference type="CDD" id="cd17361">
    <property type="entry name" value="MFS_STP"/>
    <property type="match status" value="1"/>
</dbReference>
<dbReference type="Gene3D" id="1.20.1250.20">
    <property type="entry name" value="MFS general substrate transporter like domains"/>
    <property type="match status" value="1"/>
</dbReference>
<comment type="similarity">
    <text evidence="9">Belongs to the major facilitator superfamily. Phosphate:H(+) symporter (TC 2.A.1.9) family.</text>
</comment>
<dbReference type="PANTHER" id="PTHR23500">
    <property type="entry name" value="SOLUTE CARRIER FAMILY 2, FACILITATED GLUCOSE TRANSPORTER"/>
    <property type="match status" value="1"/>
</dbReference>
<evidence type="ECO:0000256" key="8">
    <source>
        <dbReference type="ARBA" id="ARBA00023136"/>
    </source>
</evidence>
<name>A0AAD8HBK3_9APIA</name>
<keyword evidence="4" id="KW-0762">Sugar transport</keyword>
<dbReference type="PRINTS" id="PR00171">
    <property type="entry name" value="SUGRTRNSPORT"/>
</dbReference>
<evidence type="ECO:0000256" key="10">
    <source>
        <dbReference type="RuleBase" id="RU003346"/>
    </source>
</evidence>
<feature type="transmembrane region" description="Helical" evidence="11">
    <location>
        <begin position="81"/>
        <end position="100"/>
    </location>
</feature>
<feature type="transmembrane region" description="Helical" evidence="11">
    <location>
        <begin position="316"/>
        <end position="341"/>
    </location>
</feature>
<dbReference type="InterPro" id="IPR003663">
    <property type="entry name" value="Sugar/inositol_transpt"/>
</dbReference>
<evidence type="ECO:0000256" key="7">
    <source>
        <dbReference type="ARBA" id="ARBA00022989"/>
    </source>
</evidence>
<comment type="subcellular location">
    <subcellularLocation>
        <location evidence="1">Membrane</location>
        <topology evidence="1">Multi-pass membrane protein</topology>
    </subcellularLocation>
</comment>
<evidence type="ECO:0000256" key="4">
    <source>
        <dbReference type="ARBA" id="ARBA00022597"/>
    </source>
</evidence>
<evidence type="ECO:0000256" key="5">
    <source>
        <dbReference type="ARBA" id="ARBA00022692"/>
    </source>
</evidence>
<feature type="transmembrane region" description="Helical" evidence="11">
    <location>
        <begin position="199"/>
        <end position="220"/>
    </location>
</feature>